<gene>
    <name evidence="4" type="ORF">LKD42_00080</name>
</gene>
<name>A0ABS8ES63_9FIRM</name>
<dbReference type="InterPro" id="IPR036518">
    <property type="entry name" value="CobE/GbiG_C_sf"/>
</dbReference>
<comment type="caution">
    <text evidence="4">The sequence shown here is derived from an EMBL/GenBank/DDBJ whole genome shotgun (WGS) entry which is preliminary data.</text>
</comment>
<dbReference type="Gene3D" id="3.30.420.180">
    <property type="entry name" value="CobE/GbiG C-terminal domain"/>
    <property type="match status" value="1"/>
</dbReference>
<dbReference type="RefSeq" id="WP_248834455.1">
    <property type="nucleotide sequence ID" value="NZ_JAJEQE010000001.1"/>
</dbReference>
<dbReference type="SUPFAM" id="SSF159672">
    <property type="entry name" value="CbiG N-terminal domain-like"/>
    <property type="match status" value="1"/>
</dbReference>
<feature type="domain" description="CobE/GbiG C-terminal" evidence="1">
    <location>
        <begin position="227"/>
        <end position="344"/>
    </location>
</feature>
<dbReference type="Pfam" id="PF01890">
    <property type="entry name" value="CbiG_C"/>
    <property type="match status" value="1"/>
</dbReference>
<reference evidence="4 5" key="1">
    <citation type="submission" date="2021-10" db="EMBL/GenBank/DDBJ databases">
        <title>Anaerobic single-cell dispensing facilitates the cultivation of human gut bacteria.</title>
        <authorList>
            <person name="Afrizal A."/>
        </authorList>
    </citation>
    <scope>NUCLEOTIDE SEQUENCE [LARGE SCALE GENOMIC DNA]</scope>
    <source>
        <strain evidence="4 5">CLA-AA-H246</strain>
    </source>
</reference>
<dbReference type="EMBL" id="JAJEQE010000001">
    <property type="protein sequence ID" value="MCC2147659.1"/>
    <property type="molecule type" value="Genomic_DNA"/>
</dbReference>
<protein>
    <submittedName>
        <fullName evidence="4">Cobalt-precorrin 5A hydrolase</fullName>
    </submittedName>
</protein>
<evidence type="ECO:0000313" key="5">
    <source>
        <dbReference type="Proteomes" id="UP001299235"/>
    </source>
</evidence>
<evidence type="ECO:0000313" key="4">
    <source>
        <dbReference type="EMBL" id="MCC2147659.1"/>
    </source>
</evidence>
<dbReference type="GO" id="GO:0016787">
    <property type="term" value="F:hydrolase activity"/>
    <property type="evidence" value="ECO:0007669"/>
    <property type="project" value="UniProtKB-KW"/>
</dbReference>
<proteinExistence type="predicted"/>
<keyword evidence="5" id="KW-1185">Reference proteome</keyword>
<evidence type="ECO:0000259" key="3">
    <source>
        <dbReference type="Pfam" id="PF11761"/>
    </source>
</evidence>
<sequence length="353" mass="38055">MGQKLGIVSFTEHGSQLNERLREMLERSGYVCESYAAEKYAGKYHLFPLKVSAKAWTEKMFQSMDALLFIGACGIAVRSIAPYLQGKDKDPAVVVLDERGIFAISLLSGHLGGANELTAVLANLTGAIPVITTATDINGRFAVDVFAKKQNLWISDLKAAKAVSAAVLDEEPVGFFSEFPVTGEIPCELQRLADGERFEGNCGMVLSLNEEKNPFSVTLHLIPRIVSLGIGCKKGTPQETIEQEVLKALQSCHVSIHSIFAAASIDLKKEEAGILAFCEKHAIPFCTYTKEELMDLEGDFTASAFVKETTGVDCVCERSAILAGGGAELLLKKRGANGVTVALALKDWSVDFG</sequence>
<keyword evidence="4" id="KW-0378">Hydrolase</keyword>
<dbReference type="Proteomes" id="UP001299235">
    <property type="component" value="Unassembled WGS sequence"/>
</dbReference>
<dbReference type="InterPro" id="IPR021744">
    <property type="entry name" value="CbiG_N"/>
</dbReference>
<accession>A0ABS8ES63</accession>
<dbReference type="InterPro" id="IPR038029">
    <property type="entry name" value="GbiG_N_sf"/>
</dbReference>
<feature type="domain" description="Cobalamin biosynthesis central region" evidence="3">
    <location>
        <begin position="141"/>
        <end position="223"/>
    </location>
</feature>
<dbReference type="PANTHER" id="PTHR37477:SF1">
    <property type="entry name" value="COBALT-PRECORRIN-5A HYDROLASE"/>
    <property type="match status" value="1"/>
</dbReference>
<dbReference type="InterPro" id="IPR021745">
    <property type="entry name" value="CbiG_mid"/>
</dbReference>
<organism evidence="4 5">
    <name type="scientific">Hominisplanchenecus faecis</name>
    <dbReference type="NCBI Taxonomy" id="2885351"/>
    <lineage>
        <taxon>Bacteria</taxon>
        <taxon>Bacillati</taxon>
        <taxon>Bacillota</taxon>
        <taxon>Clostridia</taxon>
        <taxon>Lachnospirales</taxon>
        <taxon>Lachnospiraceae</taxon>
        <taxon>Hominisplanchenecus</taxon>
    </lineage>
</organism>
<dbReference type="Pfam" id="PF11760">
    <property type="entry name" value="CbiG_N"/>
    <property type="match status" value="1"/>
</dbReference>
<dbReference type="InterPro" id="IPR002750">
    <property type="entry name" value="CobE/GbiG_C"/>
</dbReference>
<dbReference type="PANTHER" id="PTHR37477">
    <property type="entry name" value="COBALT-PRECORRIN-5A HYDROLASE"/>
    <property type="match status" value="1"/>
</dbReference>
<dbReference type="Gene3D" id="3.40.50.11220">
    <property type="match status" value="1"/>
</dbReference>
<feature type="domain" description="Cobalamin synthesis G N-terminal" evidence="2">
    <location>
        <begin position="56"/>
        <end position="136"/>
    </location>
</feature>
<dbReference type="SUPFAM" id="SSF159664">
    <property type="entry name" value="CobE/GbiG C-terminal domain-like"/>
    <property type="match status" value="1"/>
</dbReference>
<evidence type="ECO:0000259" key="1">
    <source>
        <dbReference type="Pfam" id="PF01890"/>
    </source>
</evidence>
<dbReference type="InterPro" id="IPR052553">
    <property type="entry name" value="CbiG_hydrolase"/>
</dbReference>
<dbReference type="Pfam" id="PF11761">
    <property type="entry name" value="CbiG_mid"/>
    <property type="match status" value="1"/>
</dbReference>
<evidence type="ECO:0000259" key="2">
    <source>
        <dbReference type="Pfam" id="PF11760"/>
    </source>
</evidence>